<keyword evidence="4 10" id="KW-0732">Signal</keyword>
<keyword evidence="3" id="KW-0813">Transport</keyword>
<keyword evidence="7 10" id="KW-0564">Palmitate</keyword>
<dbReference type="InterPro" id="IPR003282">
    <property type="entry name" value="T3SS_SctJ"/>
</dbReference>
<feature type="signal peptide" evidence="10">
    <location>
        <begin position="1"/>
        <end position="23"/>
    </location>
</feature>
<keyword evidence="5" id="KW-0653">Protein transport</keyword>
<keyword evidence="10" id="KW-0812">Transmembrane</keyword>
<evidence type="ECO:0000256" key="3">
    <source>
        <dbReference type="ARBA" id="ARBA00022448"/>
    </source>
</evidence>
<evidence type="ECO:0000256" key="2">
    <source>
        <dbReference type="ARBA" id="ARBA00009509"/>
    </source>
</evidence>
<organism evidence="12 13">
    <name type="scientific">Kosakonia calanthes</name>
    <dbReference type="NCBI Taxonomy" id="3139408"/>
    <lineage>
        <taxon>Bacteria</taxon>
        <taxon>Pseudomonadati</taxon>
        <taxon>Pseudomonadota</taxon>
        <taxon>Gammaproteobacteria</taxon>
        <taxon>Enterobacterales</taxon>
        <taxon>Enterobacteriaceae</taxon>
        <taxon>Kosakonia</taxon>
    </lineage>
</organism>
<feature type="transmembrane region" description="Helical" evidence="10">
    <location>
        <begin position="221"/>
        <end position="241"/>
    </location>
</feature>
<evidence type="ECO:0000256" key="6">
    <source>
        <dbReference type="ARBA" id="ARBA00023136"/>
    </source>
</evidence>
<protein>
    <recommendedName>
        <fullName evidence="10">Lipoprotein</fullName>
    </recommendedName>
</protein>
<evidence type="ECO:0000256" key="4">
    <source>
        <dbReference type="ARBA" id="ARBA00022729"/>
    </source>
</evidence>
<dbReference type="Pfam" id="PF01514">
    <property type="entry name" value="YscJ_FliF"/>
    <property type="match status" value="1"/>
</dbReference>
<evidence type="ECO:0000256" key="8">
    <source>
        <dbReference type="ARBA" id="ARBA00023237"/>
    </source>
</evidence>
<dbReference type="RefSeq" id="WP_342322896.1">
    <property type="nucleotide sequence ID" value="NZ_CP151800.1"/>
</dbReference>
<dbReference type="EMBL" id="CP151800">
    <property type="protein sequence ID" value="WZV98284.1"/>
    <property type="molecule type" value="Genomic_DNA"/>
</dbReference>
<evidence type="ECO:0000256" key="5">
    <source>
        <dbReference type="ARBA" id="ARBA00022927"/>
    </source>
</evidence>
<comment type="subcellular location">
    <subcellularLocation>
        <location evidence="1">Cell outer membrane</location>
        <topology evidence="1">Lipid-anchor</topology>
    </subcellularLocation>
</comment>
<reference evidence="12 13" key="1">
    <citation type="submission" date="2024-04" db="EMBL/GenBank/DDBJ databases">
        <title>Kosakonia calanthae sp. nov., a halophilic bacterium isolated from leaves of Calanthe tiplacata.</title>
        <authorList>
            <person name="Wu P."/>
        </authorList>
    </citation>
    <scope>NUCLEOTIDE SEQUENCE [LARGE SCALE GENOMIC DNA]</scope>
    <source>
        <strain evidence="12 13">BYX6</strain>
    </source>
</reference>
<evidence type="ECO:0000259" key="11">
    <source>
        <dbReference type="Pfam" id="PF01514"/>
    </source>
</evidence>
<dbReference type="Gene3D" id="3.30.300.30">
    <property type="match status" value="1"/>
</dbReference>
<dbReference type="PROSITE" id="PS51257">
    <property type="entry name" value="PROKAR_LIPOPROTEIN"/>
    <property type="match status" value="1"/>
</dbReference>
<dbReference type="PANTHER" id="PTHR30046:SF3">
    <property type="entry name" value="SECRETION SYSTEM APPARATUS LIPOPROTEIN SSAJ"/>
    <property type="match status" value="1"/>
</dbReference>
<dbReference type="InterPro" id="IPR043427">
    <property type="entry name" value="YscJ/FliF"/>
</dbReference>
<dbReference type="NCBIfam" id="TIGR02544">
    <property type="entry name" value="III_secr_YscJ"/>
    <property type="match status" value="1"/>
</dbReference>
<evidence type="ECO:0000256" key="1">
    <source>
        <dbReference type="ARBA" id="ARBA00004459"/>
    </source>
</evidence>
<dbReference type="Proteomes" id="UP001466893">
    <property type="component" value="Chromosome"/>
</dbReference>
<dbReference type="PANTHER" id="PTHR30046">
    <property type="entry name" value="FLAGELLAR M-RING PROTEIN"/>
    <property type="match status" value="1"/>
</dbReference>
<evidence type="ECO:0000256" key="7">
    <source>
        <dbReference type="ARBA" id="ARBA00023139"/>
    </source>
</evidence>
<keyword evidence="13" id="KW-1185">Reference proteome</keyword>
<evidence type="ECO:0000313" key="13">
    <source>
        <dbReference type="Proteomes" id="UP001466893"/>
    </source>
</evidence>
<gene>
    <name evidence="12" type="primary">ssaJ</name>
    <name evidence="12" type="ORF">AAEY27_22170</name>
</gene>
<keyword evidence="6 10" id="KW-0472">Membrane</keyword>
<proteinExistence type="inferred from homology"/>
<keyword evidence="9 10" id="KW-0449">Lipoprotein</keyword>
<evidence type="ECO:0000256" key="10">
    <source>
        <dbReference type="RuleBase" id="RU364102"/>
    </source>
</evidence>
<keyword evidence="8 10" id="KW-0998">Cell outer membrane</keyword>
<dbReference type="Gene3D" id="3.30.70.1530">
    <property type="entry name" value="Hypothetical protein rpa1041"/>
    <property type="match status" value="1"/>
</dbReference>
<evidence type="ECO:0000313" key="12">
    <source>
        <dbReference type="EMBL" id="WZV98284.1"/>
    </source>
</evidence>
<dbReference type="PRINTS" id="PR01338">
    <property type="entry name" value="TYPE3OMKPROT"/>
</dbReference>
<feature type="chain" id="PRO_5044992172" description="Lipoprotein" evidence="10">
    <location>
        <begin position="24"/>
        <end position="249"/>
    </location>
</feature>
<name>A0ABZ3B530_9ENTR</name>
<comment type="similarity">
    <text evidence="2 10">Belongs to the YscJ lipoprotein family.</text>
</comment>
<accession>A0ABZ3B530</accession>
<keyword evidence="10" id="KW-1133">Transmembrane helix</keyword>
<dbReference type="InterPro" id="IPR045851">
    <property type="entry name" value="AMP-bd_C_sf"/>
</dbReference>
<dbReference type="InterPro" id="IPR006182">
    <property type="entry name" value="FliF_N_dom"/>
</dbReference>
<sequence length="249" mass="28453">MKWIRRMCLACLVMLLTACRVGLYHSLQEEEANQMLAILMQHHIDADKQQEEGGVTLNVEQSQFINAEELLRLNGFPRRKFITADTMFPPNQLVVSPLEEQQKISFLKEQRIAGMLSQMDGVVNATVTIALLPTDGESSASPTSVAVFIKYSPQVNLEAFRTNIKELIEKSIPGLEYSQISILMQPAELRMLADLTDLQSLTTPGVMNTDNRKVMQWLTRYSRWLTLMLLCLVSLTALLTFHHWRKHRH</sequence>
<dbReference type="NCBIfam" id="NF011875">
    <property type="entry name" value="PRK15348.1"/>
    <property type="match status" value="1"/>
</dbReference>
<feature type="domain" description="Flagellar M-ring N-terminal" evidence="11">
    <location>
        <begin position="22"/>
        <end position="188"/>
    </location>
</feature>
<evidence type="ECO:0000256" key="9">
    <source>
        <dbReference type="ARBA" id="ARBA00023288"/>
    </source>
</evidence>